<sequence>QRRFFLLFTHNFYFAKRIKMAVQQTSFQKKTKSRVPYIPGSKPSIHNAQLLVSSGMPSFDYVIGGGIPVGTIVLVEEDKYGTYAKLLIKYFLAEGAVCGHSLLVASLDSKCQSLVEELPAPVQYDDAHPEVDADDKMTIAWRYQNMRAVQSSPTSTSFGHHFDISKIMDSQTLKEANISYWTGPTIESKAEGRFTNSSYSDLLHMIQGKIEEGEFGIASNPEKRNILRIAVHSLSSPLWSEETQGSQSAYAVCMLTVPSHLFQDTSTLSRCEHLCDTSVRLESFAGSEKETNPVYKDYHGLFHINKLSAINTLAPHVPESFDLAFKLRRRKFVIEKLHLPPELQETTQREQDDLPSVRAMSCGGGGTRNLLDF</sequence>
<organism evidence="9 10">
    <name type="scientific">Periplaneta americana</name>
    <name type="common">American cockroach</name>
    <name type="synonym">Blatta americana</name>
    <dbReference type="NCBI Taxonomy" id="6978"/>
    <lineage>
        <taxon>Eukaryota</taxon>
        <taxon>Metazoa</taxon>
        <taxon>Ecdysozoa</taxon>
        <taxon>Arthropoda</taxon>
        <taxon>Hexapoda</taxon>
        <taxon>Insecta</taxon>
        <taxon>Pterygota</taxon>
        <taxon>Neoptera</taxon>
        <taxon>Polyneoptera</taxon>
        <taxon>Dictyoptera</taxon>
        <taxon>Blattodea</taxon>
        <taxon>Blattoidea</taxon>
        <taxon>Blattidae</taxon>
        <taxon>Blattinae</taxon>
        <taxon>Periplaneta</taxon>
    </lineage>
</organism>
<dbReference type="Gene3D" id="3.40.50.300">
    <property type="entry name" value="P-loop containing nucleotide triphosphate hydrolases"/>
    <property type="match status" value="1"/>
</dbReference>
<evidence type="ECO:0000256" key="5">
    <source>
        <dbReference type="ARBA" id="ARBA00020265"/>
    </source>
</evidence>
<dbReference type="Proteomes" id="UP001148838">
    <property type="component" value="Unassembled WGS sequence"/>
</dbReference>
<evidence type="ECO:0000256" key="4">
    <source>
        <dbReference type="ARBA" id="ARBA00007573"/>
    </source>
</evidence>
<evidence type="ECO:0000256" key="8">
    <source>
        <dbReference type="ARBA" id="ARBA00023242"/>
    </source>
</evidence>
<gene>
    <name evidence="9" type="ORF">ANN_02338</name>
</gene>
<comment type="subcellular location">
    <subcellularLocation>
        <location evidence="2">Cytoplasm</location>
    </subcellularLocation>
    <subcellularLocation>
        <location evidence="1">Nucleus</location>
    </subcellularLocation>
</comment>
<comment type="pathway">
    <text evidence="3">tRNA modification; 5-methoxycarbonylmethyl-2-thiouridine-tRNA biosynthesis.</text>
</comment>
<name>A0ABQ8TZG2_PERAM</name>
<dbReference type="PANTHER" id="PTHR12896:SF1">
    <property type="entry name" value="ELONGATOR COMPLEX PROTEIN 4"/>
    <property type="match status" value="1"/>
</dbReference>
<keyword evidence="10" id="KW-1185">Reference proteome</keyword>
<dbReference type="InterPro" id="IPR008728">
    <property type="entry name" value="Elongator_complex_protein_4"/>
</dbReference>
<dbReference type="Pfam" id="PF05625">
    <property type="entry name" value="PAXNEB"/>
    <property type="match status" value="1"/>
</dbReference>
<reference evidence="9 10" key="1">
    <citation type="journal article" date="2022" name="Allergy">
        <title>Genome assembly and annotation of Periplaneta americana reveal a comprehensive cockroach allergen profile.</title>
        <authorList>
            <person name="Wang L."/>
            <person name="Xiong Q."/>
            <person name="Saelim N."/>
            <person name="Wang L."/>
            <person name="Nong W."/>
            <person name="Wan A.T."/>
            <person name="Shi M."/>
            <person name="Liu X."/>
            <person name="Cao Q."/>
            <person name="Hui J.H.L."/>
            <person name="Sookrung N."/>
            <person name="Leung T.F."/>
            <person name="Tungtrongchitr A."/>
            <person name="Tsui S.K.W."/>
        </authorList>
    </citation>
    <scope>NUCLEOTIDE SEQUENCE [LARGE SCALE GENOMIC DNA]</scope>
    <source>
        <strain evidence="9">PWHHKU_190912</strain>
    </source>
</reference>
<evidence type="ECO:0000256" key="2">
    <source>
        <dbReference type="ARBA" id="ARBA00004496"/>
    </source>
</evidence>
<dbReference type="CDD" id="cd19494">
    <property type="entry name" value="Elp4"/>
    <property type="match status" value="1"/>
</dbReference>
<evidence type="ECO:0000313" key="10">
    <source>
        <dbReference type="Proteomes" id="UP001148838"/>
    </source>
</evidence>
<comment type="similarity">
    <text evidence="4">Belongs to the ELP4 family.</text>
</comment>
<evidence type="ECO:0000313" key="9">
    <source>
        <dbReference type="EMBL" id="KAJ4450904.1"/>
    </source>
</evidence>
<evidence type="ECO:0000256" key="6">
    <source>
        <dbReference type="ARBA" id="ARBA00022490"/>
    </source>
</evidence>
<comment type="caution">
    <text evidence="9">The sequence shown here is derived from an EMBL/GenBank/DDBJ whole genome shotgun (WGS) entry which is preliminary data.</text>
</comment>
<evidence type="ECO:0000256" key="7">
    <source>
        <dbReference type="ARBA" id="ARBA00022694"/>
    </source>
</evidence>
<evidence type="ECO:0000256" key="3">
    <source>
        <dbReference type="ARBA" id="ARBA00005043"/>
    </source>
</evidence>
<accession>A0ABQ8TZG2</accession>
<proteinExistence type="inferred from homology"/>
<dbReference type="EMBL" id="JAJSOF020000001">
    <property type="protein sequence ID" value="KAJ4450904.1"/>
    <property type="molecule type" value="Genomic_DNA"/>
</dbReference>
<keyword evidence="7" id="KW-0819">tRNA processing</keyword>
<keyword evidence="8" id="KW-0539">Nucleus</keyword>
<feature type="non-terminal residue" evidence="9">
    <location>
        <position position="1"/>
    </location>
</feature>
<protein>
    <recommendedName>
        <fullName evidence="5">Elongator complex protein 4</fullName>
    </recommendedName>
</protein>
<dbReference type="PANTHER" id="PTHR12896">
    <property type="entry name" value="PAX6 NEIGHBOR PROTEIN PAXNEB"/>
    <property type="match status" value="1"/>
</dbReference>
<dbReference type="InterPro" id="IPR027417">
    <property type="entry name" value="P-loop_NTPase"/>
</dbReference>
<evidence type="ECO:0000256" key="1">
    <source>
        <dbReference type="ARBA" id="ARBA00004123"/>
    </source>
</evidence>
<keyword evidence="6" id="KW-0963">Cytoplasm</keyword>